<organism evidence="2 3">
    <name type="scientific">Anisodus tanguticus</name>
    <dbReference type="NCBI Taxonomy" id="243964"/>
    <lineage>
        <taxon>Eukaryota</taxon>
        <taxon>Viridiplantae</taxon>
        <taxon>Streptophyta</taxon>
        <taxon>Embryophyta</taxon>
        <taxon>Tracheophyta</taxon>
        <taxon>Spermatophyta</taxon>
        <taxon>Magnoliopsida</taxon>
        <taxon>eudicotyledons</taxon>
        <taxon>Gunneridae</taxon>
        <taxon>Pentapetalae</taxon>
        <taxon>asterids</taxon>
        <taxon>lamiids</taxon>
        <taxon>Solanales</taxon>
        <taxon>Solanaceae</taxon>
        <taxon>Solanoideae</taxon>
        <taxon>Hyoscyameae</taxon>
        <taxon>Anisodus</taxon>
    </lineage>
</organism>
<reference evidence="2" key="1">
    <citation type="submission" date="2023-12" db="EMBL/GenBank/DDBJ databases">
        <title>Genome assembly of Anisodus tanguticus.</title>
        <authorList>
            <person name="Wang Y.-J."/>
        </authorList>
    </citation>
    <scope>NUCLEOTIDE SEQUENCE</scope>
    <source>
        <strain evidence="2">KB-2021</strain>
        <tissue evidence="2">Leaf</tissue>
    </source>
</reference>
<dbReference type="PANTHER" id="PTHR33144:SF46">
    <property type="entry name" value="OS04G0610000 PROTEIN"/>
    <property type="match status" value="1"/>
</dbReference>
<keyword evidence="3" id="KW-1185">Reference proteome</keyword>
<sequence length="230" mass="26350">MNNSRNKNWMCCDKLSKEYLDGVEDFLNHAFSEKQDGENISCPCTECVLIYQVNRATTYDHLVVNGIMSSYDTRFCHGGSLKGSNNTQVTNRSLSTLRGDDMRGMIHDAFRGSTQFMDCNSEARKVRGPTLLKDIWKLPLGKTVDVIFNSRNQSVGKEGRKLASFLGIVARTPELTPLHIDNWRNFGKEEKKKLVDFVRKLSIPKRTEEFVLRSLGKKWKDYKCDLKVNI</sequence>
<protein>
    <recommendedName>
        <fullName evidence="1">Transposase-associated domain-containing protein</fullName>
    </recommendedName>
</protein>
<dbReference type="Proteomes" id="UP001291623">
    <property type="component" value="Unassembled WGS sequence"/>
</dbReference>
<dbReference type="InterPro" id="IPR029480">
    <property type="entry name" value="Transpos_assoc"/>
</dbReference>
<evidence type="ECO:0000313" key="2">
    <source>
        <dbReference type="EMBL" id="KAK4359181.1"/>
    </source>
</evidence>
<evidence type="ECO:0000313" key="3">
    <source>
        <dbReference type="Proteomes" id="UP001291623"/>
    </source>
</evidence>
<dbReference type="PANTHER" id="PTHR33144">
    <property type="entry name" value="OS10G0409366 PROTEIN-RELATED"/>
    <property type="match status" value="1"/>
</dbReference>
<feature type="domain" description="Transposase-associated" evidence="1">
    <location>
        <begin position="7"/>
        <end position="78"/>
    </location>
</feature>
<gene>
    <name evidence="2" type="ORF">RND71_021410</name>
</gene>
<accession>A0AAE1RYB9</accession>
<comment type="caution">
    <text evidence="2">The sequence shown here is derived from an EMBL/GenBank/DDBJ whole genome shotgun (WGS) entry which is preliminary data.</text>
</comment>
<name>A0AAE1RYB9_9SOLA</name>
<dbReference type="EMBL" id="JAVYJV010000011">
    <property type="protein sequence ID" value="KAK4359181.1"/>
    <property type="molecule type" value="Genomic_DNA"/>
</dbReference>
<dbReference type="Pfam" id="PF13963">
    <property type="entry name" value="Transpos_assoc"/>
    <property type="match status" value="1"/>
</dbReference>
<dbReference type="AlphaFoldDB" id="A0AAE1RYB9"/>
<evidence type="ECO:0000259" key="1">
    <source>
        <dbReference type="Pfam" id="PF13963"/>
    </source>
</evidence>
<proteinExistence type="predicted"/>